<evidence type="ECO:0000313" key="2">
    <source>
        <dbReference type="EMBL" id="QHT21625.1"/>
    </source>
</evidence>
<evidence type="ECO:0000259" key="1">
    <source>
        <dbReference type="Pfam" id="PF23571"/>
    </source>
</evidence>
<name>A0A6C0E2I6_9ZZZZ</name>
<accession>A0A6C0E2I6</accession>
<dbReference type="InterPro" id="IPR055377">
    <property type="entry name" value="GH3_M"/>
</dbReference>
<dbReference type="Pfam" id="PF23571">
    <property type="entry name" value="GH3_M"/>
    <property type="match status" value="1"/>
</dbReference>
<feature type="domain" description="GH3 middle" evidence="1">
    <location>
        <begin position="264"/>
        <end position="328"/>
    </location>
</feature>
<sequence>MNDFIQIFLSSTEKQWENMYENHIHKLNIIHETNIIESKIKNYKFTNIVKPEWYIITHNNLYPQYENENDDIFLEILRNILGEKKTLFMIHITESKIFNNISVSNEITFFINNLTKNLSGIDIIKKISLTPIKNMFMKNTNEFYYETLKIGLLNKNLKKLFLINPKQLVYIVDFIFDNKDILIEDISIIDNIRSVELKNIIINKKNILVKIWKNLDTCMFYQNNENIIANYVKIFISKQVKIYTPVYANNLCIIGYDIFNDGSYIMDTRKAYFEFKDIINNKIYGMRNIKKNNLYNIIISSTQSNVIRCISNNIVKVIDFYNNVPKIIHICSSNNYQEILEIESLIIKYSPLDYCYRKQDKQIIIYIEVFDSNNIDIKNIEKPYIIKIVRTGTFKKLYNFDKLLVCEKDMEIMRNGVIYVSS</sequence>
<organism evidence="2">
    <name type="scientific">viral metagenome</name>
    <dbReference type="NCBI Taxonomy" id="1070528"/>
    <lineage>
        <taxon>unclassified sequences</taxon>
        <taxon>metagenomes</taxon>
        <taxon>organismal metagenomes</taxon>
    </lineage>
</organism>
<dbReference type="AlphaFoldDB" id="A0A6C0E2I6"/>
<dbReference type="EMBL" id="MN739695">
    <property type="protein sequence ID" value="QHT21625.1"/>
    <property type="molecule type" value="Genomic_DNA"/>
</dbReference>
<reference evidence="2" key="1">
    <citation type="journal article" date="2020" name="Nature">
        <title>Giant virus diversity and host interactions through global metagenomics.</title>
        <authorList>
            <person name="Schulz F."/>
            <person name="Roux S."/>
            <person name="Paez-Espino D."/>
            <person name="Jungbluth S."/>
            <person name="Walsh D.A."/>
            <person name="Denef V.J."/>
            <person name="McMahon K.D."/>
            <person name="Konstantinidis K.T."/>
            <person name="Eloe-Fadrosh E.A."/>
            <person name="Kyrpides N.C."/>
            <person name="Woyke T."/>
        </authorList>
    </citation>
    <scope>NUCLEOTIDE SEQUENCE</scope>
    <source>
        <strain evidence="2">GVMAG-M-3300023179-103</strain>
    </source>
</reference>
<proteinExistence type="predicted"/>
<protein>
    <recommendedName>
        <fullName evidence="1">GH3 middle domain-containing protein</fullName>
    </recommendedName>
</protein>